<proteinExistence type="inferred from homology"/>
<feature type="domain" description="AMP-binding enzyme C-terminal" evidence="4">
    <location>
        <begin position="465"/>
        <end position="537"/>
    </location>
</feature>
<dbReference type="InterPro" id="IPR045851">
    <property type="entry name" value="AMP-bd_C_sf"/>
</dbReference>
<dbReference type="InterPro" id="IPR000873">
    <property type="entry name" value="AMP-dep_synth/lig_dom"/>
</dbReference>
<accession>A0A2N5Y0V6</accession>
<evidence type="ECO:0000313" key="5">
    <source>
        <dbReference type="EMBL" id="PLW82027.1"/>
    </source>
</evidence>
<protein>
    <submittedName>
        <fullName evidence="5">AMP-dependent synthetase</fullName>
    </submittedName>
</protein>
<dbReference type="Proteomes" id="UP000234845">
    <property type="component" value="Unassembled WGS sequence"/>
</dbReference>
<dbReference type="AlphaFoldDB" id="A0A2N5Y0V6"/>
<keyword evidence="6" id="KW-1185">Reference proteome</keyword>
<evidence type="ECO:0000259" key="3">
    <source>
        <dbReference type="Pfam" id="PF00501"/>
    </source>
</evidence>
<dbReference type="PANTHER" id="PTHR43201">
    <property type="entry name" value="ACYL-COA SYNTHETASE"/>
    <property type="match status" value="1"/>
</dbReference>
<sequence>MPWPKPPEGDFMAVTPVNATTLGDFLLRSAQHWPDNTALVFADTRLSYGELYQAAFDKARLLQGLDVGVNDHVGILMSNCPEAVEWLFATALSGAVAVMINARYKAHELAYVLGNADITTLIAGTGDNQPADYIGLLCEIYPQLQAGGAAPSLPEAPLLTAIITTGTETPPDNGLFVAETELMASGTRVSISAANARRASLPLDQSCLMMYTSGTTANPKGCPLSHEMVTRKAFTIADRLLFQEEDRQWNPLPLFHLASIMPMLASFSVGSCYLTDTHFEAGAAWEQILGERASVLYPAFPTIMSDLVTHPLFAQLDPAQIRLINNVAPPERLLANMKLLPKTLHVSAYGLTEGTGLSCYSNPEDDDATRAQVIGTPLPGTLVRIVDPSTGCELPAAAAGELQISGYSVFRGYYKAPKATREAFTADGWFRTGDICSLDEHGRISYRGRLKDTFKVGGENVSALEIESFLSTHPAVKFVQAVGVPDPRLEEVVAVFVELNPGAACNDQQIMDFCKGRISSFKVPRYVEFVTEWPMSATKVQKFSLRDKLITRLNL</sequence>
<dbReference type="GO" id="GO:0006631">
    <property type="term" value="P:fatty acid metabolic process"/>
    <property type="evidence" value="ECO:0007669"/>
    <property type="project" value="TreeGrafter"/>
</dbReference>
<dbReference type="GO" id="GO:0031956">
    <property type="term" value="F:medium-chain fatty acid-CoA ligase activity"/>
    <property type="evidence" value="ECO:0007669"/>
    <property type="project" value="TreeGrafter"/>
</dbReference>
<evidence type="ECO:0000256" key="2">
    <source>
        <dbReference type="ARBA" id="ARBA00022598"/>
    </source>
</evidence>
<evidence type="ECO:0000313" key="6">
    <source>
        <dbReference type="Proteomes" id="UP000234845"/>
    </source>
</evidence>
<name>A0A2N5Y0V6_9GAMM</name>
<dbReference type="Pfam" id="PF00501">
    <property type="entry name" value="AMP-binding"/>
    <property type="match status" value="1"/>
</dbReference>
<dbReference type="Gene3D" id="3.30.300.30">
    <property type="match status" value="1"/>
</dbReference>
<dbReference type="PANTHER" id="PTHR43201:SF5">
    <property type="entry name" value="MEDIUM-CHAIN ACYL-COA LIGASE ACSF2, MITOCHONDRIAL"/>
    <property type="match status" value="1"/>
</dbReference>
<evidence type="ECO:0000259" key="4">
    <source>
        <dbReference type="Pfam" id="PF13193"/>
    </source>
</evidence>
<reference evidence="6" key="1">
    <citation type="submission" date="2017-11" db="EMBL/GenBank/DDBJ databases">
        <title>The draft genome sequence of Chromatocurvus sp. F02.</title>
        <authorList>
            <person name="Du Z.-J."/>
            <person name="Chang Y.-Q."/>
        </authorList>
    </citation>
    <scope>NUCLEOTIDE SEQUENCE [LARGE SCALE GENOMIC DNA]</scope>
    <source>
        <strain evidence="6">F02</strain>
    </source>
</reference>
<dbReference type="InterPro" id="IPR042099">
    <property type="entry name" value="ANL_N_sf"/>
</dbReference>
<evidence type="ECO:0000256" key="1">
    <source>
        <dbReference type="ARBA" id="ARBA00006432"/>
    </source>
</evidence>
<organism evidence="5 6">
    <name type="scientific">Kineobactrum sediminis</name>
    <dbReference type="NCBI Taxonomy" id="1905677"/>
    <lineage>
        <taxon>Bacteria</taxon>
        <taxon>Pseudomonadati</taxon>
        <taxon>Pseudomonadota</taxon>
        <taxon>Gammaproteobacteria</taxon>
        <taxon>Cellvibrionales</taxon>
        <taxon>Halieaceae</taxon>
        <taxon>Kineobactrum</taxon>
    </lineage>
</organism>
<feature type="domain" description="AMP-dependent synthetase/ligase" evidence="3">
    <location>
        <begin position="28"/>
        <end position="414"/>
    </location>
</feature>
<dbReference type="InterPro" id="IPR025110">
    <property type="entry name" value="AMP-bd_C"/>
</dbReference>
<gene>
    <name evidence="5" type="ORF">CWI75_13170</name>
</gene>
<dbReference type="EMBL" id="PKLZ01000009">
    <property type="protein sequence ID" value="PLW82027.1"/>
    <property type="molecule type" value="Genomic_DNA"/>
</dbReference>
<dbReference type="SUPFAM" id="SSF56801">
    <property type="entry name" value="Acetyl-CoA synthetase-like"/>
    <property type="match status" value="1"/>
</dbReference>
<comment type="caution">
    <text evidence="5">The sequence shown here is derived from an EMBL/GenBank/DDBJ whole genome shotgun (WGS) entry which is preliminary data.</text>
</comment>
<keyword evidence="2" id="KW-0436">Ligase</keyword>
<comment type="similarity">
    <text evidence="1">Belongs to the ATP-dependent AMP-binding enzyme family.</text>
</comment>
<dbReference type="Gene3D" id="3.40.50.12780">
    <property type="entry name" value="N-terminal domain of ligase-like"/>
    <property type="match status" value="1"/>
</dbReference>
<dbReference type="Pfam" id="PF13193">
    <property type="entry name" value="AMP-binding_C"/>
    <property type="match status" value="1"/>
</dbReference>